<reference evidence="2 3" key="1">
    <citation type="journal article" date="2017" name="Gigascience">
        <title>Genome sequence of the small brown planthopper, Laodelphax striatellus.</title>
        <authorList>
            <person name="Zhu J."/>
            <person name="Jiang F."/>
            <person name="Wang X."/>
            <person name="Yang P."/>
            <person name="Bao Y."/>
            <person name="Zhao W."/>
            <person name="Wang W."/>
            <person name="Lu H."/>
            <person name="Wang Q."/>
            <person name="Cui N."/>
            <person name="Li J."/>
            <person name="Chen X."/>
            <person name="Luo L."/>
            <person name="Yu J."/>
            <person name="Kang L."/>
            <person name="Cui F."/>
        </authorList>
    </citation>
    <scope>NUCLEOTIDE SEQUENCE [LARGE SCALE GENOMIC DNA]</scope>
    <source>
        <strain evidence="2">Lst14</strain>
    </source>
</reference>
<evidence type="ECO:0000313" key="3">
    <source>
        <dbReference type="Proteomes" id="UP000291343"/>
    </source>
</evidence>
<keyword evidence="3" id="KW-1185">Reference proteome</keyword>
<evidence type="ECO:0000256" key="1">
    <source>
        <dbReference type="SAM" id="MobiDB-lite"/>
    </source>
</evidence>
<dbReference type="Proteomes" id="UP000291343">
    <property type="component" value="Unassembled WGS sequence"/>
</dbReference>
<dbReference type="InParanoid" id="A0A482XCW0"/>
<protein>
    <submittedName>
        <fullName evidence="2">Uncharacterized protein</fullName>
    </submittedName>
</protein>
<feature type="compositionally biased region" description="Basic residues" evidence="1">
    <location>
        <begin position="114"/>
        <end position="126"/>
    </location>
</feature>
<sequence length="254" mass="29991">MFMAPGFTMVQEATILLVKSVQRWKVCGEDLKWTDFDAVCAKRLENDEVNVDDDDDDDEEELSINDVILVGDDGNDDWSKDSYSRKCADDAEYDSVEEEEQILRKYTADQNRTRIRSHSDGKRKRFNHEPPMSQRRWVDCSNQVPTSATSNPDQMRMHNLHLRDRSKIKRKIRVDEEEEMREELERERQKIKKLKREEEEEKSQSAPGAMIVDVQDLKKKQIQAALQLKKKFDEIRREKRRQPSKSAETETEEP</sequence>
<feature type="region of interest" description="Disordered" evidence="1">
    <location>
        <begin position="229"/>
        <end position="254"/>
    </location>
</feature>
<name>A0A482XCW0_LAOST</name>
<organism evidence="2 3">
    <name type="scientific">Laodelphax striatellus</name>
    <name type="common">Small brown planthopper</name>
    <name type="synonym">Delphax striatella</name>
    <dbReference type="NCBI Taxonomy" id="195883"/>
    <lineage>
        <taxon>Eukaryota</taxon>
        <taxon>Metazoa</taxon>
        <taxon>Ecdysozoa</taxon>
        <taxon>Arthropoda</taxon>
        <taxon>Hexapoda</taxon>
        <taxon>Insecta</taxon>
        <taxon>Pterygota</taxon>
        <taxon>Neoptera</taxon>
        <taxon>Paraneoptera</taxon>
        <taxon>Hemiptera</taxon>
        <taxon>Auchenorrhyncha</taxon>
        <taxon>Fulgoroidea</taxon>
        <taxon>Delphacidae</taxon>
        <taxon>Criomorphinae</taxon>
        <taxon>Laodelphax</taxon>
    </lineage>
</organism>
<feature type="region of interest" description="Disordered" evidence="1">
    <location>
        <begin position="174"/>
        <end position="212"/>
    </location>
</feature>
<evidence type="ECO:0000313" key="2">
    <source>
        <dbReference type="EMBL" id="RZF43694.1"/>
    </source>
</evidence>
<gene>
    <name evidence="2" type="ORF">LSTR_LSTR010776</name>
</gene>
<feature type="region of interest" description="Disordered" evidence="1">
    <location>
        <begin position="114"/>
        <end position="133"/>
    </location>
</feature>
<dbReference type="AlphaFoldDB" id="A0A482XCW0"/>
<dbReference type="EMBL" id="QKKF02012332">
    <property type="protein sequence ID" value="RZF43694.1"/>
    <property type="molecule type" value="Genomic_DNA"/>
</dbReference>
<comment type="caution">
    <text evidence="2">The sequence shown here is derived from an EMBL/GenBank/DDBJ whole genome shotgun (WGS) entry which is preliminary data.</text>
</comment>
<accession>A0A482XCW0</accession>
<proteinExistence type="predicted"/>